<sequence>MTAEREESDTHRSGCPINLTLEVLGDKWSLIIVRDMMFGNRRHFRELLSQNEEGIASNILADRLRRLVAEGVISREDDPSHKQKAIYSLTEKGIELLPIFAMIGAWGRRWLPVTEALSIRAQLLEEGGPALWEEFMDELRQEHLGIPTKQRPGPGVRERLYAAYQEVAARQPSAQL</sequence>
<evidence type="ECO:0000256" key="2">
    <source>
        <dbReference type="ARBA" id="ARBA00023125"/>
    </source>
</evidence>
<dbReference type="PANTHER" id="PTHR33204">
    <property type="entry name" value="TRANSCRIPTIONAL REGULATOR, MARR FAMILY"/>
    <property type="match status" value="1"/>
</dbReference>
<accession>Q11G89</accession>
<dbReference type="InterPro" id="IPR036390">
    <property type="entry name" value="WH_DNA-bd_sf"/>
</dbReference>
<dbReference type="GO" id="GO:0003677">
    <property type="term" value="F:DNA binding"/>
    <property type="evidence" value="ECO:0007669"/>
    <property type="project" value="UniProtKB-KW"/>
</dbReference>
<dbReference type="eggNOG" id="COG1733">
    <property type="taxonomic scope" value="Bacteria"/>
</dbReference>
<dbReference type="STRING" id="266779.Meso_2194"/>
<evidence type="ECO:0000259" key="4">
    <source>
        <dbReference type="PROSITE" id="PS51118"/>
    </source>
</evidence>
<keyword evidence="3" id="KW-0804">Transcription</keyword>
<dbReference type="PANTHER" id="PTHR33204:SF18">
    <property type="entry name" value="TRANSCRIPTIONAL REGULATORY PROTEIN"/>
    <property type="match status" value="1"/>
</dbReference>
<dbReference type="Pfam" id="PF01638">
    <property type="entry name" value="HxlR"/>
    <property type="match status" value="1"/>
</dbReference>
<gene>
    <name evidence="5" type="ordered locus">Meso_2194</name>
</gene>
<keyword evidence="1" id="KW-0805">Transcription regulation</keyword>
<dbReference type="KEGG" id="mes:Meso_2194"/>
<evidence type="ECO:0000256" key="3">
    <source>
        <dbReference type="ARBA" id="ARBA00023163"/>
    </source>
</evidence>
<evidence type="ECO:0000313" key="5">
    <source>
        <dbReference type="EMBL" id="ABG63586.1"/>
    </source>
</evidence>
<dbReference type="PROSITE" id="PS51118">
    <property type="entry name" value="HTH_HXLR"/>
    <property type="match status" value="1"/>
</dbReference>
<dbReference type="AlphaFoldDB" id="Q11G89"/>
<name>Q11G89_CHESB</name>
<dbReference type="InterPro" id="IPR002577">
    <property type="entry name" value="HTH_HxlR"/>
</dbReference>
<dbReference type="HOGENOM" id="CLU_111585_0_2_5"/>
<dbReference type="SUPFAM" id="SSF46785">
    <property type="entry name" value="Winged helix' DNA-binding domain"/>
    <property type="match status" value="1"/>
</dbReference>
<dbReference type="EMBL" id="CP000390">
    <property type="protein sequence ID" value="ABG63586.1"/>
    <property type="molecule type" value="Genomic_DNA"/>
</dbReference>
<keyword evidence="2" id="KW-0238">DNA-binding</keyword>
<reference evidence="5" key="1">
    <citation type="submission" date="2006-06" db="EMBL/GenBank/DDBJ databases">
        <title>Complete sequence of chromosome of Chelativorans sp. BNC1.</title>
        <authorList>
            <consortium name="US DOE Joint Genome Institute"/>
            <person name="Copeland A."/>
            <person name="Lucas S."/>
            <person name="Lapidus A."/>
            <person name="Barry K."/>
            <person name="Detter J.C."/>
            <person name="Glavina del Rio T."/>
            <person name="Hammon N."/>
            <person name="Israni S."/>
            <person name="Dalin E."/>
            <person name="Tice H."/>
            <person name="Pitluck S."/>
            <person name="Chertkov O."/>
            <person name="Brettin T."/>
            <person name="Bruce D."/>
            <person name="Han C."/>
            <person name="Tapia R."/>
            <person name="Gilna P."/>
            <person name="Schmutz J."/>
            <person name="Larimer F."/>
            <person name="Land M."/>
            <person name="Hauser L."/>
            <person name="Kyrpides N."/>
            <person name="Mikhailova N."/>
            <person name="Richardson P."/>
        </authorList>
    </citation>
    <scope>NUCLEOTIDE SEQUENCE</scope>
    <source>
        <strain evidence="5">BNC1</strain>
    </source>
</reference>
<dbReference type="Gene3D" id="1.10.10.10">
    <property type="entry name" value="Winged helix-like DNA-binding domain superfamily/Winged helix DNA-binding domain"/>
    <property type="match status" value="1"/>
</dbReference>
<dbReference type="InterPro" id="IPR036388">
    <property type="entry name" value="WH-like_DNA-bd_sf"/>
</dbReference>
<feature type="domain" description="HTH hxlR-type" evidence="4">
    <location>
        <begin position="15"/>
        <end position="115"/>
    </location>
</feature>
<protein>
    <submittedName>
        <fullName evidence="5">Transcriptional regulator, HxlR family</fullName>
    </submittedName>
</protein>
<organism evidence="5">
    <name type="scientific">Chelativorans sp. (strain BNC1)</name>
    <dbReference type="NCBI Taxonomy" id="266779"/>
    <lineage>
        <taxon>Bacteria</taxon>
        <taxon>Pseudomonadati</taxon>
        <taxon>Pseudomonadota</taxon>
        <taxon>Alphaproteobacteria</taxon>
        <taxon>Hyphomicrobiales</taxon>
        <taxon>Phyllobacteriaceae</taxon>
        <taxon>Chelativorans</taxon>
    </lineage>
</organism>
<evidence type="ECO:0000256" key="1">
    <source>
        <dbReference type="ARBA" id="ARBA00023015"/>
    </source>
</evidence>
<proteinExistence type="predicted"/>